<dbReference type="AlphaFoldDB" id="A0A1Q6DVV4"/>
<gene>
    <name evidence="1" type="ORF">BTN85_1002</name>
</gene>
<accession>A0A1Q6DVV4</accession>
<reference evidence="1" key="1">
    <citation type="submission" date="2016-12" db="EMBL/GenBank/DDBJ databases">
        <title>Discovery of methanogenic haloarchaea.</title>
        <authorList>
            <person name="Sorokin D.Y."/>
            <person name="Makarova K.S."/>
            <person name="Abbas B."/>
            <person name="Ferrer M."/>
            <person name="Golyshin P.N."/>
        </authorList>
    </citation>
    <scope>NUCLEOTIDE SEQUENCE [LARGE SCALE GENOMIC DNA]</scope>
    <source>
        <strain evidence="1">HMET1</strain>
    </source>
</reference>
<evidence type="ECO:0000313" key="2">
    <source>
        <dbReference type="Proteomes" id="UP000185744"/>
    </source>
</evidence>
<evidence type="ECO:0000313" key="1">
    <source>
        <dbReference type="EMBL" id="OKY78510.1"/>
    </source>
</evidence>
<dbReference type="STRING" id="1903181.BTN85_1002"/>
<dbReference type="Proteomes" id="UP000185744">
    <property type="component" value="Unassembled WGS sequence"/>
</dbReference>
<protein>
    <submittedName>
        <fullName evidence="1">Uncharacterized protein</fullName>
    </submittedName>
</protein>
<proteinExistence type="predicted"/>
<organism evidence="1 2">
    <name type="scientific">Methanohalarchaeum thermophilum</name>
    <dbReference type="NCBI Taxonomy" id="1903181"/>
    <lineage>
        <taxon>Archaea</taxon>
        <taxon>Methanobacteriati</taxon>
        <taxon>Methanobacteriota</taxon>
        <taxon>Methanonatronarchaeia</taxon>
        <taxon>Methanonatronarchaeales</taxon>
        <taxon>Methanonatronarchaeaceae</taxon>
        <taxon>Candidatus Methanohalarchaeum</taxon>
    </lineage>
</organism>
<comment type="caution">
    <text evidence="1">The sequence shown here is derived from an EMBL/GenBank/DDBJ whole genome shotgun (WGS) entry which is preliminary data.</text>
</comment>
<sequence length="75" mass="8843">MSWDRDKKKYEDLAKSFLKDIAPVRGKIEEIKKGERDLDQLLEDSTFNAKLREELGHEPTKKEKKKIIESALDRI</sequence>
<dbReference type="InParanoid" id="A0A1Q6DVV4"/>
<keyword evidence="2" id="KW-1185">Reference proteome</keyword>
<name>A0A1Q6DVV4_METT1</name>
<dbReference type="EMBL" id="MSDW01000001">
    <property type="protein sequence ID" value="OKY78510.1"/>
    <property type="molecule type" value="Genomic_DNA"/>
</dbReference>